<dbReference type="Pfam" id="PF07729">
    <property type="entry name" value="FCD"/>
    <property type="match status" value="1"/>
</dbReference>
<dbReference type="PRINTS" id="PR00035">
    <property type="entry name" value="HTHGNTR"/>
</dbReference>
<dbReference type="Gene3D" id="1.10.10.10">
    <property type="entry name" value="Winged helix-like DNA-binding domain superfamily/Winged helix DNA-binding domain"/>
    <property type="match status" value="2"/>
</dbReference>
<dbReference type="EMBL" id="WUFT01000007">
    <property type="protein sequence ID" value="NEJ71422.1"/>
    <property type="molecule type" value="Genomic_DNA"/>
</dbReference>
<reference evidence="5 6" key="1">
    <citation type="submission" date="2019-12" db="EMBL/GenBank/DDBJ databases">
        <title>Rhizobium genotypes associated with high levels of biological nitrogen fixation by grain legumes in a temperate-maritime cropping system.</title>
        <authorList>
            <person name="Maluk M."/>
            <person name="Francesc Ferrando Molina F."/>
            <person name="Lopez Del Egido L."/>
            <person name="Lafos M."/>
            <person name="Langarica-Fuentes A."/>
            <person name="Gebre Yohannes G."/>
            <person name="Young M.W."/>
            <person name="Martin P."/>
            <person name="Gantlett R."/>
            <person name="Kenicer G."/>
            <person name="Hawes C."/>
            <person name="Begg G.S."/>
            <person name="Quilliam R.S."/>
            <person name="Squire G.R."/>
            <person name="Poole P.S."/>
            <person name="Young P.W."/>
            <person name="Iannetta P.M."/>
            <person name="James E.K."/>
        </authorList>
    </citation>
    <scope>NUCLEOTIDE SEQUENCE [LARGE SCALE GENOMIC DNA]</scope>
    <source>
        <strain evidence="5 6">JHI366</strain>
    </source>
</reference>
<dbReference type="InterPro" id="IPR036388">
    <property type="entry name" value="WH-like_DNA-bd_sf"/>
</dbReference>
<protein>
    <submittedName>
        <fullName evidence="5">GntR family transcriptional regulator</fullName>
    </submittedName>
</protein>
<keyword evidence="1" id="KW-0805">Transcription regulation</keyword>
<evidence type="ECO:0000313" key="6">
    <source>
        <dbReference type="Proteomes" id="UP000471753"/>
    </source>
</evidence>
<dbReference type="PANTHER" id="PTHR43537:SF51">
    <property type="entry name" value="HTH-TYPE TRANSCRIPTIONAL REGULATOR LGOR-RELATED"/>
    <property type="match status" value="1"/>
</dbReference>
<dbReference type="SUPFAM" id="SSF48008">
    <property type="entry name" value="GntR ligand-binding domain-like"/>
    <property type="match status" value="1"/>
</dbReference>
<dbReference type="InterPro" id="IPR008920">
    <property type="entry name" value="TF_FadR/GntR_C"/>
</dbReference>
<dbReference type="Proteomes" id="UP000471753">
    <property type="component" value="Unassembled WGS sequence"/>
</dbReference>
<dbReference type="SMART" id="SM00895">
    <property type="entry name" value="FCD"/>
    <property type="match status" value="1"/>
</dbReference>
<gene>
    <name evidence="5" type="ORF">GR197_12855</name>
</gene>
<evidence type="ECO:0000256" key="1">
    <source>
        <dbReference type="ARBA" id="ARBA00023015"/>
    </source>
</evidence>
<dbReference type="SMART" id="SM00345">
    <property type="entry name" value="HTH_GNTR"/>
    <property type="match status" value="2"/>
</dbReference>
<dbReference type="Pfam" id="PF00392">
    <property type="entry name" value="GntR"/>
    <property type="match status" value="2"/>
</dbReference>
<sequence length="298" mass="34357">MRTDTTFKRAFNDMIDILQTLDLGEELPSENALRAQLGVSRTTVRKVLAGMSARGIIVSEAHGRIIRQQPRQTERYPKEETLAISEQVETSFMEWMLRGDASPGTEINEAELARKFGVATTIVREFLNRFQKYGLIEKRPNAGWVFKGFTASFALELFEIREMFEMRSARLFATLPHGSPIWKQVRAVRAAHLELLADIDARFQDFSELDSRFHRLITAVAPNRFIESFQDVIAMVFHYHYQWNKRDERARNEVAIGEHIALIDALESRDITLIDHACRSHLISARETLLRSIVHVQM</sequence>
<evidence type="ECO:0000259" key="4">
    <source>
        <dbReference type="PROSITE" id="PS50949"/>
    </source>
</evidence>
<organism evidence="5 6">
    <name type="scientific">Rhizobium phaseoli</name>
    <dbReference type="NCBI Taxonomy" id="396"/>
    <lineage>
        <taxon>Bacteria</taxon>
        <taxon>Pseudomonadati</taxon>
        <taxon>Pseudomonadota</taxon>
        <taxon>Alphaproteobacteria</taxon>
        <taxon>Hyphomicrobiales</taxon>
        <taxon>Rhizobiaceae</taxon>
        <taxon>Rhizobium/Agrobacterium group</taxon>
        <taxon>Rhizobium</taxon>
    </lineage>
</organism>
<dbReference type="InterPro" id="IPR011711">
    <property type="entry name" value="GntR_C"/>
</dbReference>
<dbReference type="InterPro" id="IPR000524">
    <property type="entry name" value="Tscrpt_reg_HTH_GntR"/>
</dbReference>
<keyword evidence="2" id="KW-0238">DNA-binding</keyword>
<dbReference type="SUPFAM" id="SSF46785">
    <property type="entry name" value="Winged helix' DNA-binding domain"/>
    <property type="match status" value="2"/>
</dbReference>
<dbReference type="InterPro" id="IPR036390">
    <property type="entry name" value="WH_DNA-bd_sf"/>
</dbReference>
<dbReference type="PROSITE" id="PS50949">
    <property type="entry name" value="HTH_GNTR"/>
    <property type="match status" value="2"/>
</dbReference>
<dbReference type="RefSeq" id="WP_164009961.1">
    <property type="nucleotide sequence ID" value="NZ_WUFT01000007.1"/>
</dbReference>
<feature type="domain" description="HTH gntR-type" evidence="4">
    <location>
        <begin position="1"/>
        <end position="69"/>
    </location>
</feature>
<accession>A0A7K3UCM5</accession>
<comment type="caution">
    <text evidence="5">The sequence shown here is derived from an EMBL/GenBank/DDBJ whole genome shotgun (WGS) entry which is preliminary data.</text>
</comment>
<dbReference type="AlphaFoldDB" id="A0A7K3UCM5"/>
<evidence type="ECO:0000256" key="2">
    <source>
        <dbReference type="ARBA" id="ARBA00023125"/>
    </source>
</evidence>
<dbReference type="GO" id="GO:0003677">
    <property type="term" value="F:DNA binding"/>
    <property type="evidence" value="ECO:0007669"/>
    <property type="project" value="UniProtKB-KW"/>
</dbReference>
<evidence type="ECO:0000256" key="3">
    <source>
        <dbReference type="ARBA" id="ARBA00023163"/>
    </source>
</evidence>
<name>A0A7K3UCM5_9HYPH</name>
<feature type="domain" description="HTH gntR-type" evidence="4">
    <location>
        <begin position="82"/>
        <end position="149"/>
    </location>
</feature>
<dbReference type="PANTHER" id="PTHR43537">
    <property type="entry name" value="TRANSCRIPTIONAL REGULATOR, GNTR FAMILY"/>
    <property type="match status" value="1"/>
</dbReference>
<evidence type="ECO:0000313" key="5">
    <source>
        <dbReference type="EMBL" id="NEJ71422.1"/>
    </source>
</evidence>
<dbReference type="Gene3D" id="1.20.120.530">
    <property type="entry name" value="GntR ligand-binding domain-like"/>
    <property type="match status" value="1"/>
</dbReference>
<dbReference type="GO" id="GO:0003700">
    <property type="term" value="F:DNA-binding transcription factor activity"/>
    <property type="evidence" value="ECO:0007669"/>
    <property type="project" value="InterPro"/>
</dbReference>
<proteinExistence type="predicted"/>
<keyword evidence="3" id="KW-0804">Transcription</keyword>